<dbReference type="InterPro" id="IPR008984">
    <property type="entry name" value="SMAD_FHA_dom_sf"/>
</dbReference>
<feature type="region of interest" description="Disordered" evidence="2">
    <location>
        <begin position="1"/>
        <end position="21"/>
    </location>
</feature>
<dbReference type="Pfam" id="PF00498">
    <property type="entry name" value="FHA"/>
    <property type="match status" value="1"/>
</dbReference>
<dbReference type="Proteomes" id="UP000293036">
    <property type="component" value="Unassembled WGS sequence"/>
</dbReference>
<dbReference type="RefSeq" id="WP_131280076.1">
    <property type="nucleotide sequence ID" value="NZ_JBHSLR010000009.1"/>
</dbReference>
<comment type="caution">
    <text evidence="4">The sequence shown here is derived from an EMBL/GenBank/DDBJ whole genome shotgun (WGS) entry which is preliminary data.</text>
</comment>
<gene>
    <name evidence="4" type="ORF">EZJ44_03310</name>
</gene>
<keyword evidence="1" id="KW-0597">Phosphoprotein</keyword>
<dbReference type="InterPro" id="IPR000253">
    <property type="entry name" value="FHA_dom"/>
</dbReference>
<evidence type="ECO:0000256" key="1">
    <source>
        <dbReference type="ARBA" id="ARBA00022553"/>
    </source>
</evidence>
<reference evidence="4 5" key="1">
    <citation type="submission" date="2019-02" db="EMBL/GenBank/DDBJ databases">
        <title>Arcanobacterium bovis sp. nov., isolated from the milk of a cow with mastitis.</title>
        <authorList>
            <person name="Sammra O."/>
            <person name="Foster G."/>
            <person name="Hassan A."/>
            <person name="Alssahen M."/>
            <person name="Laemmler C."/>
            <person name="Borowiak M."/>
            <person name="Malorny B."/>
            <person name="Abdulmawjood A."/>
        </authorList>
    </citation>
    <scope>NUCLEOTIDE SEQUENCE [LARGE SCALE GENOMIC DNA]</scope>
    <source>
        <strain evidence="4 5">C605018/01/1</strain>
    </source>
</reference>
<dbReference type="EMBL" id="SJDT01000002">
    <property type="protein sequence ID" value="TBW22936.1"/>
    <property type="molecule type" value="Genomic_DNA"/>
</dbReference>
<feature type="domain" description="FHA" evidence="3">
    <location>
        <begin position="75"/>
        <end position="124"/>
    </location>
</feature>
<evidence type="ECO:0000259" key="3">
    <source>
        <dbReference type="PROSITE" id="PS50006"/>
    </source>
</evidence>
<organism evidence="4 5">
    <name type="scientific">Arcanobacterium bovis</name>
    <dbReference type="NCBI Taxonomy" id="2529275"/>
    <lineage>
        <taxon>Bacteria</taxon>
        <taxon>Bacillati</taxon>
        <taxon>Actinomycetota</taxon>
        <taxon>Actinomycetes</taxon>
        <taxon>Actinomycetales</taxon>
        <taxon>Actinomycetaceae</taxon>
        <taxon>Arcanobacterium</taxon>
    </lineage>
</organism>
<dbReference type="PROSITE" id="PS50006">
    <property type="entry name" value="FHA_DOMAIN"/>
    <property type="match status" value="1"/>
</dbReference>
<evidence type="ECO:0000313" key="4">
    <source>
        <dbReference type="EMBL" id="TBW22936.1"/>
    </source>
</evidence>
<dbReference type="AlphaFoldDB" id="A0A4Q9V1G5"/>
<dbReference type="SMART" id="SM00240">
    <property type="entry name" value="FHA"/>
    <property type="match status" value="1"/>
</dbReference>
<dbReference type="PANTHER" id="PTHR23308">
    <property type="entry name" value="NUCLEAR INHIBITOR OF PROTEIN PHOSPHATASE-1"/>
    <property type="match status" value="1"/>
</dbReference>
<name>A0A4Q9V1G5_9ACTO</name>
<proteinExistence type="predicted"/>
<accession>A0A4Q9V1G5</accession>
<evidence type="ECO:0000256" key="2">
    <source>
        <dbReference type="SAM" id="MobiDB-lite"/>
    </source>
</evidence>
<dbReference type="OrthoDB" id="9815925at2"/>
<protein>
    <submittedName>
        <fullName evidence="4">FHA domain-containing protein</fullName>
    </submittedName>
</protein>
<keyword evidence="5" id="KW-1185">Reference proteome</keyword>
<evidence type="ECO:0000313" key="5">
    <source>
        <dbReference type="Proteomes" id="UP000293036"/>
    </source>
</evidence>
<dbReference type="SUPFAM" id="SSF49879">
    <property type="entry name" value="SMAD/FHA domain"/>
    <property type="match status" value="1"/>
</dbReference>
<sequence>MSNEEFNLQQPAGSQDPSSTSRFTIAGASNAFGEIKGIDADDRAAIEALPSSSALLIVRRGPNFGARFLLNDDETVAGRHPKSDIFLDDVTVSRRHATFVREGNRFYVRDANSLNGTYVNQKLVEEALLANGDEVRIGKYQLTFFASPKVAQ</sequence>
<dbReference type="InterPro" id="IPR050923">
    <property type="entry name" value="Cell_Proc_Reg/RNA_Proc"/>
</dbReference>
<dbReference type="Gene3D" id="2.60.200.20">
    <property type="match status" value="1"/>
</dbReference>